<dbReference type="Pfam" id="PF02463">
    <property type="entry name" value="SMC_N"/>
    <property type="match status" value="1"/>
</dbReference>
<dbReference type="GO" id="GO:0006281">
    <property type="term" value="P:DNA repair"/>
    <property type="evidence" value="ECO:0007669"/>
    <property type="project" value="InterPro"/>
</dbReference>
<dbReference type="GO" id="GO:0005737">
    <property type="term" value="C:cytoplasm"/>
    <property type="evidence" value="ECO:0007669"/>
    <property type="project" value="UniProtKB-SubCell"/>
</dbReference>
<dbReference type="InterPro" id="IPR042174">
    <property type="entry name" value="RecF_2"/>
</dbReference>
<evidence type="ECO:0000259" key="10">
    <source>
        <dbReference type="Pfam" id="PF02729"/>
    </source>
</evidence>
<feature type="compositionally biased region" description="Low complexity" evidence="7">
    <location>
        <begin position="1"/>
        <end position="24"/>
    </location>
</feature>
<comment type="caution">
    <text evidence="11">The sequence shown here is derived from an EMBL/GenBank/DDBJ whole genome shotgun (WGS) entry which is preliminary data.</text>
</comment>
<dbReference type="GO" id="GO:0019240">
    <property type="term" value="P:citrulline biosynthetic process"/>
    <property type="evidence" value="ECO:0007669"/>
    <property type="project" value="TreeGrafter"/>
</dbReference>
<dbReference type="GO" id="GO:0004585">
    <property type="term" value="F:ornithine carbamoyltransferase activity"/>
    <property type="evidence" value="ECO:0007669"/>
    <property type="project" value="UniProtKB-EC"/>
</dbReference>
<dbReference type="SUPFAM" id="SSF53671">
    <property type="entry name" value="Aspartate/ornithine carbamoyltransferase"/>
    <property type="match status" value="1"/>
</dbReference>
<evidence type="ECO:0000259" key="8">
    <source>
        <dbReference type="Pfam" id="PF00185"/>
    </source>
</evidence>
<dbReference type="InterPro" id="IPR001238">
    <property type="entry name" value="DNA-binding_RecF"/>
</dbReference>
<evidence type="ECO:0000256" key="5">
    <source>
        <dbReference type="ARBA" id="ARBA00020170"/>
    </source>
</evidence>
<reference evidence="11 12" key="1">
    <citation type="journal article" date="2020" name="Mol. Plant">
        <title>The Chromosome-Based Rubber Tree Genome Provides New Insights into Spurge Genome Evolution and Rubber Biosynthesis.</title>
        <authorList>
            <person name="Liu J."/>
            <person name="Shi C."/>
            <person name="Shi C.C."/>
            <person name="Li W."/>
            <person name="Zhang Q.J."/>
            <person name="Zhang Y."/>
            <person name="Li K."/>
            <person name="Lu H.F."/>
            <person name="Shi C."/>
            <person name="Zhu S.T."/>
            <person name="Xiao Z.Y."/>
            <person name="Nan H."/>
            <person name="Yue Y."/>
            <person name="Zhu X.G."/>
            <person name="Wu Y."/>
            <person name="Hong X.N."/>
            <person name="Fan G.Y."/>
            <person name="Tong Y."/>
            <person name="Zhang D."/>
            <person name="Mao C.L."/>
            <person name="Liu Y.L."/>
            <person name="Hao S.J."/>
            <person name="Liu W.Q."/>
            <person name="Lv M.Q."/>
            <person name="Zhang H.B."/>
            <person name="Liu Y."/>
            <person name="Hu-Tang G.R."/>
            <person name="Wang J.P."/>
            <person name="Wang J.H."/>
            <person name="Sun Y.H."/>
            <person name="Ni S.B."/>
            <person name="Chen W.B."/>
            <person name="Zhang X.C."/>
            <person name="Jiao Y.N."/>
            <person name="Eichler E.E."/>
            <person name="Li G.H."/>
            <person name="Liu X."/>
            <person name="Gao L.Z."/>
        </authorList>
    </citation>
    <scope>NUCLEOTIDE SEQUENCE [LARGE SCALE GENOMIC DNA]</scope>
    <source>
        <strain evidence="12">cv. GT1</strain>
        <tissue evidence="11">Leaf</tissue>
    </source>
</reference>
<keyword evidence="6" id="KW-0808">Transferase</keyword>
<dbReference type="GO" id="GO:0051276">
    <property type="term" value="P:chromosome organization"/>
    <property type="evidence" value="ECO:0007669"/>
    <property type="project" value="UniProtKB-ARBA"/>
</dbReference>
<comment type="similarity">
    <text evidence="2">Belongs to the aspartate/ornithine carbamoyltransferase superfamily. OTCase family.</text>
</comment>
<dbReference type="Proteomes" id="UP000467840">
    <property type="component" value="Unassembled WGS sequence"/>
</dbReference>
<dbReference type="GO" id="GO:0003697">
    <property type="term" value="F:single-stranded DNA binding"/>
    <property type="evidence" value="ECO:0007669"/>
    <property type="project" value="InterPro"/>
</dbReference>
<dbReference type="InterPro" id="IPR018078">
    <property type="entry name" value="DNA-binding_RecF_CS"/>
</dbReference>
<dbReference type="NCBIfam" id="TIGR00611">
    <property type="entry name" value="recf"/>
    <property type="match status" value="1"/>
</dbReference>
<comment type="subcellular location">
    <subcellularLocation>
        <location evidence="1">Cytoplasm</location>
    </subcellularLocation>
</comment>
<comment type="similarity">
    <text evidence="3">Belongs to the RecF family.</text>
</comment>
<gene>
    <name evidence="11" type="ORF">GH714_043007</name>
</gene>
<feature type="domain" description="RecF/RecN/SMC N-terminal" evidence="9">
    <location>
        <begin position="332"/>
        <end position="654"/>
    </location>
</feature>
<dbReference type="PRINTS" id="PR00100">
    <property type="entry name" value="AOTCASE"/>
</dbReference>
<dbReference type="EMBL" id="JAAGAX010000511">
    <property type="protein sequence ID" value="KAF2282183.1"/>
    <property type="molecule type" value="Genomic_DNA"/>
</dbReference>
<sequence length="656" mass="72267">MSQTIGSKPKGGAKAAKATGSKRAVSTKKARAAATPKSRTAAKSVRATRARQTSASAQHGHPAVSKPVSMARSAAGHNIGVWCKDHAGLFSAVSGTCGMRTVTHKATHSKPSTRTRVSFEVGINQMGGRAVILRESEMQLHRGEPVRDTAMVLSQYVDLIVLRIVSHATLLEMELHSSVPVVNALTKESHPCQVLADILTYEAIKGHTISGQTVAWVGSDTNVLNSWVQAAAALKFRLVISVPPQCLDNMAQKIAAAQREGADIAYEPEPARAVPDADIVTTDSWHSMGTTEPTNLDALRDYQVNESLMALAKPGHMFLHCMPAYIGQESCIQSIKLCNFRNYTRAELESHGHPVVLLGENGSGKTNILESISLLSKGPGLRNVSADCMQNRESSTPWSVHHAVLSGNAQFSVSITKHEGKRRLFIDKKAGLYSTLHNMLCIVWLMPQLDHVLLKAPSERLRFFDRVVHIFDKDYSSHIVRYEKAKRDRRKVLREAPQDVNWLTSLENVMAASGVCIAQTRLNALEILQKTIDVNDIDSPFLKFNIHLDSAVFELLESQEHAVERYMQQLENSRMRDMHGQLTSFGVHNDHFQISNVDKNLAASDCSTGEQKILLLSLLLTAAVAKYRVHNQAPIMLLDDIMSHLDHVHSRSLCRP</sequence>
<evidence type="ECO:0000256" key="4">
    <source>
        <dbReference type="ARBA" id="ARBA00013007"/>
    </source>
</evidence>
<dbReference type="AlphaFoldDB" id="A0A6A6K1J1"/>
<dbReference type="GO" id="GO:0016597">
    <property type="term" value="F:amino acid binding"/>
    <property type="evidence" value="ECO:0007669"/>
    <property type="project" value="InterPro"/>
</dbReference>
<evidence type="ECO:0000256" key="2">
    <source>
        <dbReference type="ARBA" id="ARBA00007805"/>
    </source>
</evidence>
<dbReference type="PROSITE" id="PS00618">
    <property type="entry name" value="RECF_2"/>
    <property type="match status" value="1"/>
</dbReference>
<dbReference type="HAMAP" id="MF_00365">
    <property type="entry name" value="RecF"/>
    <property type="match status" value="1"/>
</dbReference>
<name>A0A6A6K1J1_HEVBR</name>
<dbReference type="Pfam" id="PF02729">
    <property type="entry name" value="OTCace_N"/>
    <property type="match status" value="1"/>
</dbReference>
<dbReference type="GO" id="GO:0005524">
    <property type="term" value="F:ATP binding"/>
    <property type="evidence" value="ECO:0007669"/>
    <property type="project" value="InterPro"/>
</dbReference>
<feature type="region of interest" description="Disordered" evidence="7">
    <location>
        <begin position="1"/>
        <end position="65"/>
    </location>
</feature>
<evidence type="ECO:0000256" key="3">
    <source>
        <dbReference type="ARBA" id="ARBA00008016"/>
    </source>
</evidence>
<evidence type="ECO:0000313" key="12">
    <source>
        <dbReference type="Proteomes" id="UP000467840"/>
    </source>
</evidence>
<feature type="domain" description="Aspartate/ornithine carbamoyltransferase Asp/Orn-binding" evidence="8">
    <location>
        <begin position="211"/>
        <end position="329"/>
    </location>
</feature>
<dbReference type="Gene3D" id="3.40.50.1370">
    <property type="entry name" value="Aspartate/ornithine carbamoyltransferase"/>
    <property type="match status" value="2"/>
</dbReference>
<organism evidence="11 12">
    <name type="scientific">Hevea brasiliensis</name>
    <name type="common">Para rubber tree</name>
    <name type="synonym">Siphonia brasiliensis</name>
    <dbReference type="NCBI Taxonomy" id="3981"/>
    <lineage>
        <taxon>Eukaryota</taxon>
        <taxon>Viridiplantae</taxon>
        <taxon>Streptophyta</taxon>
        <taxon>Embryophyta</taxon>
        <taxon>Tracheophyta</taxon>
        <taxon>Spermatophyta</taxon>
        <taxon>Magnoliopsida</taxon>
        <taxon>eudicotyledons</taxon>
        <taxon>Gunneridae</taxon>
        <taxon>Pentapetalae</taxon>
        <taxon>rosids</taxon>
        <taxon>fabids</taxon>
        <taxon>Malpighiales</taxon>
        <taxon>Euphorbiaceae</taxon>
        <taxon>Crotonoideae</taxon>
        <taxon>Micrandreae</taxon>
        <taxon>Hevea</taxon>
    </lineage>
</organism>
<protein>
    <recommendedName>
        <fullName evidence="5">DNA replication and repair protein RecF</fullName>
        <ecNumber evidence="4">2.1.3.3</ecNumber>
    </recommendedName>
</protein>
<dbReference type="InterPro" id="IPR036901">
    <property type="entry name" value="Asp/Orn_carbamoylTrfase_sf"/>
</dbReference>
<dbReference type="InterPro" id="IPR006130">
    <property type="entry name" value="Asp/Orn_carbamoylTrfase"/>
</dbReference>
<dbReference type="InterPro" id="IPR002292">
    <property type="entry name" value="Orn/put_carbamltrans"/>
</dbReference>
<evidence type="ECO:0000256" key="1">
    <source>
        <dbReference type="ARBA" id="ARBA00004496"/>
    </source>
</evidence>
<dbReference type="InterPro" id="IPR003395">
    <property type="entry name" value="RecF/RecN/SMC_N"/>
</dbReference>
<dbReference type="PRINTS" id="PR00102">
    <property type="entry name" value="OTCASE"/>
</dbReference>
<accession>A0A6A6K1J1</accession>
<dbReference type="Gene3D" id="1.20.1050.90">
    <property type="entry name" value="RecF/RecN/SMC, N-terminal domain"/>
    <property type="match status" value="1"/>
</dbReference>
<dbReference type="PANTHER" id="PTHR45753">
    <property type="entry name" value="ORNITHINE CARBAMOYLTRANSFERASE, MITOCHONDRIAL"/>
    <property type="match status" value="1"/>
</dbReference>
<proteinExistence type="inferred from homology"/>
<dbReference type="InterPro" id="IPR006131">
    <property type="entry name" value="Asp_carbamoyltransf_Asp/Orn-bd"/>
</dbReference>
<evidence type="ECO:0000313" key="11">
    <source>
        <dbReference type="EMBL" id="KAF2282183.1"/>
    </source>
</evidence>
<dbReference type="Pfam" id="PF00185">
    <property type="entry name" value="OTCace"/>
    <property type="match status" value="1"/>
</dbReference>
<dbReference type="EC" id="2.1.3.3" evidence="4"/>
<dbReference type="InterPro" id="IPR027417">
    <property type="entry name" value="P-loop_NTPase"/>
</dbReference>
<dbReference type="GO" id="GO:0042450">
    <property type="term" value="P:L-arginine biosynthetic process via ornithine"/>
    <property type="evidence" value="ECO:0007669"/>
    <property type="project" value="TreeGrafter"/>
</dbReference>
<keyword evidence="12" id="KW-1185">Reference proteome</keyword>
<evidence type="ECO:0000259" key="9">
    <source>
        <dbReference type="Pfam" id="PF02463"/>
    </source>
</evidence>
<feature type="domain" description="Aspartate/ornithine carbamoyltransferase carbamoyl-P binding" evidence="10">
    <location>
        <begin position="108"/>
        <end position="201"/>
    </location>
</feature>
<dbReference type="SUPFAM" id="SSF52540">
    <property type="entry name" value="P-loop containing nucleoside triphosphate hydrolases"/>
    <property type="match status" value="1"/>
</dbReference>
<dbReference type="PANTHER" id="PTHR45753:SF3">
    <property type="entry name" value="ORNITHINE TRANSCARBAMYLASE, MITOCHONDRIAL"/>
    <property type="match status" value="1"/>
</dbReference>
<dbReference type="InterPro" id="IPR006132">
    <property type="entry name" value="Asp/Orn_carbamoyltranf_P-bd"/>
</dbReference>
<evidence type="ECO:0000256" key="6">
    <source>
        <dbReference type="ARBA" id="ARBA00022679"/>
    </source>
</evidence>
<dbReference type="Gene3D" id="3.40.50.300">
    <property type="entry name" value="P-loop containing nucleotide triphosphate hydrolases"/>
    <property type="match status" value="1"/>
</dbReference>
<evidence type="ECO:0000256" key="7">
    <source>
        <dbReference type="SAM" id="MobiDB-lite"/>
    </source>
</evidence>